<dbReference type="EC" id="2.7.11.-" evidence="1"/>
<comment type="caution">
    <text evidence="2">The sequence shown here is derived from an EMBL/GenBank/DDBJ whole genome shotgun (WGS) entry which is preliminary data.</text>
</comment>
<evidence type="ECO:0000256" key="1">
    <source>
        <dbReference type="RuleBase" id="RU366032"/>
    </source>
</evidence>
<dbReference type="PANTHER" id="PTHR11947">
    <property type="entry name" value="PYRUVATE DEHYDROGENASE KINASE"/>
    <property type="match status" value="1"/>
</dbReference>
<keyword evidence="1" id="KW-0496">Mitochondrion</keyword>
<sequence>MANTVRRHKEKMVLPPISVVICDGVEDITIKISDEAGGFPDSYINNLWSYLDENQSNFTDVKGNTCLSFKDEFDFPPVAPSFSLPFSRQMARYFGGDLEVVSMEGHGSDTFIHLFKKDTELENISDVIGMNKLVIKHKKENSSKTLEKRDSPTLLSDSTKNYLIKNNNNTKIKNQLDDLITSPSPVSLDKPKLEIKNKATAFNNEWVLDLNLIKP</sequence>
<organism evidence="2 3">
    <name type="scientific">Clydaea vesicula</name>
    <dbReference type="NCBI Taxonomy" id="447962"/>
    <lineage>
        <taxon>Eukaryota</taxon>
        <taxon>Fungi</taxon>
        <taxon>Fungi incertae sedis</taxon>
        <taxon>Chytridiomycota</taxon>
        <taxon>Chytridiomycota incertae sedis</taxon>
        <taxon>Chytridiomycetes</taxon>
        <taxon>Lobulomycetales</taxon>
        <taxon>Lobulomycetaceae</taxon>
        <taxon>Clydaea</taxon>
    </lineage>
</organism>
<reference evidence="2" key="1">
    <citation type="submission" date="2020-05" db="EMBL/GenBank/DDBJ databases">
        <title>Phylogenomic resolution of chytrid fungi.</title>
        <authorList>
            <person name="Stajich J.E."/>
            <person name="Amses K."/>
            <person name="Simmons R."/>
            <person name="Seto K."/>
            <person name="Myers J."/>
            <person name="Bonds A."/>
            <person name="Quandt C.A."/>
            <person name="Barry K."/>
            <person name="Liu P."/>
            <person name="Grigoriev I."/>
            <person name="Longcore J.E."/>
            <person name="James T.Y."/>
        </authorList>
    </citation>
    <scope>NUCLEOTIDE SEQUENCE</scope>
    <source>
        <strain evidence="2">JEL0476</strain>
    </source>
</reference>
<dbReference type="InterPro" id="IPR036890">
    <property type="entry name" value="HATPase_C_sf"/>
</dbReference>
<protein>
    <recommendedName>
        <fullName evidence="1">Protein-serine/threonine kinase</fullName>
        <ecNumber evidence="1">2.7.11.-</ecNumber>
    </recommendedName>
</protein>
<name>A0AAD5TUG5_9FUNG</name>
<dbReference type="GO" id="GO:0010906">
    <property type="term" value="P:regulation of glucose metabolic process"/>
    <property type="evidence" value="ECO:0007669"/>
    <property type="project" value="TreeGrafter"/>
</dbReference>
<keyword evidence="1" id="KW-0547">Nucleotide-binding</keyword>
<keyword evidence="1" id="KW-0067">ATP-binding</keyword>
<dbReference type="Proteomes" id="UP001211065">
    <property type="component" value="Unassembled WGS sequence"/>
</dbReference>
<dbReference type="GO" id="GO:0004740">
    <property type="term" value="F:pyruvate dehydrogenase (acetyl-transferring) kinase activity"/>
    <property type="evidence" value="ECO:0007669"/>
    <property type="project" value="TreeGrafter"/>
</dbReference>
<keyword evidence="3" id="KW-1185">Reference proteome</keyword>
<dbReference type="EMBL" id="JADGJW010002137">
    <property type="protein sequence ID" value="KAJ3199326.1"/>
    <property type="molecule type" value="Genomic_DNA"/>
</dbReference>
<evidence type="ECO:0000313" key="3">
    <source>
        <dbReference type="Proteomes" id="UP001211065"/>
    </source>
</evidence>
<dbReference type="InterPro" id="IPR039028">
    <property type="entry name" value="BCKD/PDK"/>
</dbReference>
<dbReference type="PANTHER" id="PTHR11947:SF3">
    <property type="entry name" value="[PYRUVATE DEHYDROGENASE (ACETYL-TRANSFERRING)] KINASE, MITOCHONDRIAL"/>
    <property type="match status" value="1"/>
</dbReference>
<dbReference type="GO" id="GO:0005759">
    <property type="term" value="C:mitochondrial matrix"/>
    <property type="evidence" value="ECO:0007669"/>
    <property type="project" value="UniProtKB-SubCell"/>
</dbReference>
<dbReference type="SUPFAM" id="SSF55874">
    <property type="entry name" value="ATPase domain of HSP90 chaperone/DNA topoisomerase II/histidine kinase"/>
    <property type="match status" value="1"/>
</dbReference>
<dbReference type="AlphaFoldDB" id="A0AAD5TUG5"/>
<proteinExistence type="inferred from homology"/>
<gene>
    <name evidence="2" type="ORF">HK099_003214</name>
</gene>
<evidence type="ECO:0000313" key="2">
    <source>
        <dbReference type="EMBL" id="KAJ3199326.1"/>
    </source>
</evidence>
<keyword evidence="1" id="KW-0808">Transferase</keyword>
<accession>A0AAD5TUG5</accession>
<dbReference type="Gene3D" id="3.30.565.10">
    <property type="entry name" value="Histidine kinase-like ATPase, C-terminal domain"/>
    <property type="match status" value="1"/>
</dbReference>
<comment type="subcellular location">
    <subcellularLocation>
        <location evidence="1">Mitochondrion matrix</location>
    </subcellularLocation>
</comment>
<dbReference type="GO" id="GO:0005524">
    <property type="term" value="F:ATP binding"/>
    <property type="evidence" value="ECO:0007669"/>
    <property type="project" value="UniProtKB-UniRule"/>
</dbReference>
<keyword evidence="1" id="KW-0418">Kinase</keyword>
<comment type="similarity">
    <text evidence="1">Belongs to the PDK/BCKDK protein kinase family.</text>
</comment>